<name>D2W339_NAEGR</name>
<dbReference type="InterPro" id="IPR052394">
    <property type="entry name" value="LRR-containing"/>
</dbReference>
<dbReference type="AlphaFoldDB" id="D2W339"/>
<dbReference type="Pfam" id="PF13516">
    <property type="entry name" value="LRR_6"/>
    <property type="match status" value="4"/>
</dbReference>
<dbReference type="InterPro" id="IPR001611">
    <property type="entry name" value="Leu-rich_rpt"/>
</dbReference>
<organism evidence="2">
    <name type="scientific">Naegleria gruberi</name>
    <name type="common">Amoeba</name>
    <dbReference type="NCBI Taxonomy" id="5762"/>
    <lineage>
        <taxon>Eukaryota</taxon>
        <taxon>Discoba</taxon>
        <taxon>Heterolobosea</taxon>
        <taxon>Tetramitia</taxon>
        <taxon>Eutetramitia</taxon>
        <taxon>Vahlkampfiidae</taxon>
        <taxon>Naegleria</taxon>
    </lineage>
</organism>
<dbReference type="SUPFAM" id="SSF52047">
    <property type="entry name" value="RNI-like"/>
    <property type="match status" value="1"/>
</dbReference>
<evidence type="ECO:0000313" key="2">
    <source>
        <dbReference type="Proteomes" id="UP000006671"/>
    </source>
</evidence>
<proteinExistence type="predicted"/>
<dbReference type="EMBL" id="GG738929">
    <property type="protein sequence ID" value="EFC36514.1"/>
    <property type="molecule type" value="Genomic_DNA"/>
</dbReference>
<reference evidence="1 2" key="1">
    <citation type="journal article" date="2010" name="Cell">
        <title>The genome of Naegleria gruberi illuminates early eukaryotic versatility.</title>
        <authorList>
            <person name="Fritz-Laylin L.K."/>
            <person name="Prochnik S.E."/>
            <person name="Ginger M.L."/>
            <person name="Dacks J.B."/>
            <person name="Carpenter M.L."/>
            <person name="Field M.C."/>
            <person name="Kuo A."/>
            <person name="Paredez A."/>
            <person name="Chapman J."/>
            <person name="Pham J."/>
            <person name="Shu S."/>
            <person name="Neupane R."/>
            <person name="Cipriano M."/>
            <person name="Mancuso J."/>
            <person name="Tu H."/>
            <person name="Salamov A."/>
            <person name="Lindquist E."/>
            <person name="Shapiro H."/>
            <person name="Lucas S."/>
            <person name="Grigoriev I.V."/>
            <person name="Cande W.Z."/>
            <person name="Fulton C."/>
            <person name="Rokhsar D.S."/>
            <person name="Dawson S.C."/>
        </authorList>
    </citation>
    <scope>NUCLEOTIDE SEQUENCE [LARGE SCALE GENOMIC DNA]</scope>
    <source>
        <strain evidence="1 2">NEG-M</strain>
    </source>
</reference>
<dbReference type="InParanoid" id="D2W339"/>
<dbReference type="InterPro" id="IPR032675">
    <property type="entry name" value="LRR_dom_sf"/>
</dbReference>
<sequence>MYIKKENIHLLYEHINVLKCSLTSLSLPRLLPRDVLEKISEIEMEHLTQLMIDGCEMNLDCTLFCKFKLKQLRLTEIITVEAFSALAKNENLYNLTSLDLSISQSTVESIEILSNSLIFSNLTCLIMEHNHIDDEMVKILTKCKYLSKIRKLNLFANDIGNVGLLHISSCEYLRQLNHLDLRRNSFTDIGIGYLSNSSNMQNLEYLDLSRNVLSGDSAILLSNSQYLTNIKSINLTSNSLGYSCVKEISKFKQLEELKLCNNDLNQESMEIISKSFTKLKVLDLSDNPIMEGASHLQNLPNSNLIHLDLSLCKLPIKCIVDLSMSDSILNVKKLYLGFNQIGDEGVMLISSSLYNLTHLFLPFSNITSRGVKYLCDGVLDRIELLDLANNMIGNEGLTYISQCNNFSYLEYLYLDINILISDLSELLFVNGNLQNLKHISARKCMIVKLIEKSDENISLPLLEFLDISKNKFEKSELSKLMKKTSILPCTLSLVILY</sequence>
<dbReference type="OrthoDB" id="2153750at2759"/>
<dbReference type="PANTHER" id="PTHR24114">
    <property type="entry name" value="LEUCINE RICH REPEAT FAMILY PROTEIN"/>
    <property type="match status" value="1"/>
</dbReference>
<evidence type="ECO:0000313" key="1">
    <source>
        <dbReference type="EMBL" id="EFC36514.1"/>
    </source>
</evidence>
<dbReference type="KEGG" id="ngr:NAEGRDRAFT_75810"/>
<dbReference type="SMART" id="SM00365">
    <property type="entry name" value="LRR_SD22"/>
    <property type="match status" value="6"/>
</dbReference>
<dbReference type="PANTHER" id="PTHR24114:SF2">
    <property type="entry name" value="F-BOX DOMAIN-CONTAINING PROTEIN-RELATED"/>
    <property type="match status" value="1"/>
</dbReference>
<gene>
    <name evidence="1" type="ORF">NAEGRDRAFT_75810</name>
</gene>
<dbReference type="Proteomes" id="UP000006671">
    <property type="component" value="Unassembled WGS sequence"/>
</dbReference>
<dbReference type="Gene3D" id="3.80.10.10">
    <property type="entry name" value="Ribonuclease Inhibitor"/>
    <property type="match status" value="2"/>
</dbReference>
<accession>D2W339</accession>
<dbReference type="GeneID" id="8856534"/>
<dbReference type="RefSeq" id="XP_002669258.1">
    <property type="nucleotide sequence ID" value="XM_002669212.1"/>
</dbReference>
<dbReference type="Pfam" id="PF00560">
    <property type="entry name" value="LRR_1"/>
    <property type="match status" value="1"/>
</dbReference>
<keyword evidence="2" id="KW-1185">Reference proteome</keyword>
<protein>
    <submittedName>
        <fullName evidence="1">Predicted protein</fullName>
    </submittedName>
</protein>
<dbReference type="VEuPathDB" id="AmoebaDB:NAEGRDRAFT_75810"/>